<dbReference type="GO" id="GO:0016567">
    <property type="term" value="P:protein ubiquitination"/>
    <property type="evidence" value="ECO:0007669"/>
    <property type="project" value="InterPro"/>
</dbReference>
<evidence type="ECO:0000259" key="5">
    <source>
        <dbReference type="PROSITE" id="PS50144"/>
    </source>
</evidence>
<feature type="region of interest" description="Disordered" evidence="3">
    <location>
        <begin position="106"/>
        <end position="125"/>
    </location>
</feature>
<dbReference type="InterPro" id="IPR011333">
    <property type="entry name" value="SKP1/BTB/POZ_sf"/>
</dbReference>
<gene>
    <name evidence="6" type="primary">gb13424</name>
    <name evidence="6" type="ORF">PR202_gb13424</name>
</gene>
<dbReference type="Pfam" id="PF00651">
    <property type="entry name" value="BTB"/>
    <property type="match status" value="1"/>
</dbReference>
<protein>
    <submittedName>
        <fullName evidence="6">Uncharacterized protein</fullName>
    </submittedName>
</protein>
<dbReference type="PANTHER" id="PTHR26379:SF483">
    <property type="entry name" value="OS11G0619800 PROTEIN"/>
    <property type="match status" value="1"/>
</dbReference>
<evidence type="ECO:0000256" key="3">
    <source>
        <dbReference type="SAM" id="MobiDB-lite"/>
    </source>
</evidence>
<reference evidence="6" key="1">
    <citation type="journal article" date="2018" name="DNA Res.">
        <title>Multiple hybrid de novo genome assembly of finger millet, an orphan allotetraploid crop.</title>
        <authorList>
            <person name="Hatakeyama M."/>
            <person name="Aluri S."/>
            <person name="Balachadran M.T."/>
            <person name="Sivarajan S.R."/>
            <person name="Patrignani A."/>
            <person name="Gruter S."/>
            <person name="Poveda L."/>
            <person name="Shimizu-Inatsugi R."/>
            <person name="Baeten J."/>
            <person name="Francoijs K.J."/>
            <person name="Nataraja K.N."/>
            <person name="Reddy Y.A.N."/>
            <person name="Phadnis S."/>
            <person name="Ravikumar R.L."/>
            <person name="Schlapbach R."/>
            <person name="Sreeman S.M."/>
            <person name="Shimizu K.K."/>
        </authorList>
    </citation>
    <scope>NUCLEOTIDE SEQUENCE</scope>
</reference>
<dbReference type="InterPro" id="IPR002083">
    <property type="entry name" value="MATH/TRAF_dom"/>
</dbReference>
<evidence type="ECO:0000313" key="7">
    <source>
        <dbReference type="Proteomes" id="UP001054889"/>
    </source>
</evidence>
<reference evidence="6" key="2">
    <citation type="submission" date="2021-12" db="EMBL/GenBank/DDBJ databases">
        <title>Resequencing data analysis of finger millet.</title>
        <authorList>
            <person name="Hatakeyama M."/>
            <person name="Aluri S."/>
            <person name="Balachadran M.T."/>
            <person name="Sivarajan S.R."/>
            <person name="Poveda L."/>
            <person name="Shimizu-Inatsugi R."/>
            <person name="Schlapbach R."/>
            <person name="Sreeman S.M."/>
            <person name="Shimizu K.K."/>
        </authorList>
    </citation>
    <scope>NUCLEOTIDE SEQUENCE</scope>
</reference>
<dbReference type="CDD" id="cd00121">
    <property type="entry name" value="MATH"/>
    <property type="match status" value="1"/>
</dbReference>
<dbReference type="Pfam" id="PF24570">
    <property type="entry name" value="BACK_BPM_SPOP"/>
    <property type="match status" value="1"/>
</dbReference>
<dbReference type="Pfam" id="PF22486">
    <property type="entry name" value="MATH_2"/>
    <property type="match status" value="2"/>
</dbReference>
<dbReference type="PROSITE" id="PS50097">
    <property type="entry name" value="BTB"/>
    <property type="match status" value="1"/>
</dbReference>
<dbReference type="EMBL" id="BQKI01000078">
    <property type="protein sequence ID" value="GJN25579.1"/>
    <property type="molecule type" value="Genomic_DNA"/>
</dbReference>
<dbReference type="AlphaFoldDB" id="A0AAV5EST6"/>
<evidence type="ECO:0000256" key="2">
    <source>
        <dbReference type="ARBA" id="ARBA00010846"/>
    </source>
</evidence>
<dbReference type="InterPro" id="IPR000210">
    <property type="entry name" value="BTB/POZ_dom"/>
</dbReference>
<dbReference type="SUPFAM" id="SSF54695">
    <property type="entry name" value="POZ domain"/>
    <property type="match status" value="1"/>
</dbReference>
<sequence length="439" mass="47588">MGALFSSCAAIDSGGGGNSPTVTSEMISGGQILQVQRYSQTKGMGVGNSVESSVFTAGGHGWKIICFPEGSRQDCVGWISLFLHLERTAVADLTHEELLLGECPPLSLPKPRRQPSSNKKQGPAGLAAQKAFGPAGVRRPLAVGDYIESGTFRVGGHSWRVVCYPCGDEEETAGWVSLFLRLVDAGDNNNVKAGCQFTLMDSAVEEDPVQSIRIKPHTFSMTDQSRGCDFIKREELESSLLKDDCFGVRCDVIILVEHKSPLQAPPPPELHRHLEKLLASQVGKDVTFEVGGEQFTAHRCVLAARSSVFMAELFGPEKEEEGAIMAHVKVGDMEPEVFKVLLHFIYTDSLPDEVDGNDDGTNKVKMVQRLLVAADRYDMKRLKVISEHILCGSVDASTAAAMLLLASKHGCQRLKEACVTFLEDLLASVAVEEHGDEAC</sequence>
<feature type="domain" description="BTB" evidence="4">
    <location>
        <begin position="284"/>
        <end position="350"/>
    </location>
</feature>
<keyword evidence="7" id="KW-1185">Reference proteome</keyword>
<dbReference type="InterPro" id="IPR008974">
    <property type="entry name" value="TRAF-like"/>
</dbReference>
<proteinExistence type="inferred from homology"/>
<dbReference type="InterPro" id="IPR056423">
    <property type="entry name" value="BACK_BPM_SPOP"/>
</dbReference>
<feature type="domain" description="MATH" evidence="5">
    <location>
        <begin position="127"/>
        <end position="252"/>
    </location>
</feature>
<dbReference type="PANTHER" id="PTHR26379">
    <property type="entry name" value="BTB/POZ AND MATH DOMAIN-CONTAINING PROTEIN 1"/>
    <property type="match status" value="1"/>
</dbReference>
<dbReference type="Proteomes" id="UP001054889">
    <property type="component" value="Unassembled WGS sequence"/>
</dbReference>
<dbReference type="SUPFAM" id="SSF49599">
    <property type="entry name" value="TRAF domain-like"/>
    <property type="match status" value="2"/>
</dbReference>
<dbReference type="PROSITE" id="PS50144">
    <property type="entry name" value="MATH"/>
    <property type="match status" value="2"/>
</dbReference>
<dbReference type="Gene3D" id="3.30.710.10">
    <property type="entry name" value="Potassium Channel Kv1.1, Chain A"/>
    <property type="match status" value="1"/>
</dbReference>
<evidence type="ECO:0000256" key="1">
    <source>
        <dbReference type="ARBA" id="ARBA00004906"/>
    </source>
</evidence>
<organism evidence="6 7">
    <name type="scientific">Eleusine coracana subsp. coracana</name>
    <dbReference type="NCBI Taxonomy" id="191504"/>
    <lineage>
        <taxon>Eukaryota</taxon>
        <taxon>Viridiplantae</taxon>
        <taxon>Streptophyta</taxon>
        <taxon>Embryophyta</taxon>
        <taxon>Tracheophyta</taxon>
        <taxon>Spermatophyta</taxon>
        <taxon>Magnoliopsida</taxon>
        <taxon>Liliopsida</taxon>
        <taxon>Poales</taxon>
        <taxon>Poaceae</taxon>
        <taxon>PACMAD clade</taxon>
        <taxon>Chloridoideae</taxon>
        <taxon>Cynodonteae</taxon>
        <taxon>Eleusininae</taxon>
        <taxon>Eleusine</taxon>
    </lineage>
</organism>
<dbReference type="SMART" id="SM00225">
    <property type="entry name" value="BTB"/>
    <property type="match status" value="1"/>
</dbReference>
<accession>A0AAV5EST6</accession>
<dbReference type="Gene3D" id="2.60.210.10">
    <property type="entry name" value="Apoptosis, Tumor Necrosis Factor Receptor Associated Protein 2, Chain A"/>
    <property type="match status" value="2"/>
</dbReference>
<comment type="pathway">
    <text evidence="1">Protein modification; protein ubiquitination.</text>
</comment>
<evidence type="ECO:0000313" key="6">
    <source>
        <dbReference type="EMBL" id="GJN25579.1"/>
    </source>
</evidence>
<name>A0AAV5EST6_ELECO</name>
<comment type="similarity">
    <text evidence="2">Belongs to the Tdpoz family.</text>
</comment>
<dbReference type="InterPro" id="IPR045005">
    <property type="entry name" value="BPM1-6"/>
</dbReference>
<comment type="caution">
    <text evidence="6">The sequence shown here is derived from an EMBL/GenBank/DDBJ whole genome shotgun (WGS) entry which is preliminary data.</text>
</comment>
<evidence type="ECO:0000259" key="4">
    <source>
        <dbReference type="PROSITE" id="PS50097"/>
    </source>
</evidence>
<feature type="domain" description="MATH" evidence="5">
    <location>
        <begin position="28"/>
        <end position="85"/>
    </location>
</feature>